<protein>
    <submittedName>
        <fullName evidence="15">Proprotein convertase P</fullName>
    </submittedName>
</protein>
<keyword evidence="5" id="KW-0645">Protease</keyword>
<accession>A0A433MVJ9</accession>
<gene>
    <name evidence="15" type="ORF">EJP67_33250</name>
</gene>
<feature type="region of interest" description="Disordered" evidence="13">
    <location>
        <begin position="1527"/>
        <end position="1546"/>
    </location>
</feature>
<dbReference type="SUPFAM" id="SSF49785">
    <property type="entry name" value="Galactose-binding domain-like"/>
    <property type="match status" value="1"/>
</dbReference>
<sequence>MTTFSINDSIFAGLRSAVGVNTAALQRLVDAANQNSELNIAMTRAVTLNDVVIRLAEQDELAASGAGAFFDFMSLRPKDDGKMAIVIDPNWIIGANATLGVLNKTTRANLIDVFAHEFDHYLRADAWKENERLRDLSYRSGELTNEQRFELYMKNQMQLEVQGWYAGLRAFRKEVAGGPYAALGISDMMRVSDVEKRLLEVEDQGRRQGLSGAALDTFVIEKGAAVVSINAKYWERYVGNLSHISGVDTKAVRARLALRLDQPDDVIEWSESGGTGSPLVSVVLYRNGARIEETQNFDLSGQTLRFDAGNHLIERVDVAANPDGTRTAVTEDGFGEARSSQTTQTFDDGSSIVQTVDFANHSLSETTTATDGSVQSSVTTSFGQAANGTESNAFTLTTANTLAAVHEAAHDPNAQTDQVTQGQVASGGSWNLSYNADDLNNNQFVGGAVDNTSAAAITQILADGWRPGNGNTVAPVIDPEGNLLGSGLFNPDPWLIGNWLNTANTLAQFTLPTDPLVLDLDGDGVKLTQYSTAPVLFDADNDGGSLEQTGWVSATDGIVAVDRNGNGKIDNISETLSEYFGGAAGTDGNAGEKRFKDGFAALKSLDSNGDNVFNSTDAAWNSVRVWVDGNHDGKSWDDANRNSVVDSGETSELKTLGELGITQINLANTAQSGEVRDGNEVLARGTFVQNGQTKEAIAANFLANPNGSTSSTSGTGTVVSSQAGSNASATSSYVAGNDAGEIIDVASKGVRNAAGADGNDVLTGDANNNWLAGGLGSDTFNGGAGDDILLIDANDLQQNIHGGAGTDIAQVVGDRGVTLNMSQAEVEVAQGGRGNDIFVAGGRSSVFMRGGDGNDVLIGGSAADALSGEDGDDLIDGGAGNDVLRGHRGEDNLSGGAGDDLLDGGLGDDGLFGGLGNDVLKGGSGDDTIDGGEGVDAIELRGNYSEYRILKTEDGVWISDTVAGRDGTDFVKNVERANFADVNRVEIPSSSSAGLENPLPVKDVLSKDKNGVNFDRANPHLIGKAQLLANDIDWQGDALQISQLFDVTGGTASITAAGDVLFTPDASFTGFMGFKYTVTDSKGNVAATVIDPSTGQSAGMRAAVYLKTPDMPSDPLLTDQWYLADANILPVWKDYTGKGVNIGQFEPSGPFSTTKEVLDYRHGDLKDNIDAQWLANAQPGQLAGEGSEGKLSDHATLVAGVIVGSKNGIGGVGVAYGATVAGHWLSAQDFGTLAKMQQYDVVNHSWGAGTNFDVKFTPPRLGALPAAYENAVSFGREALGTVIVTAGGNDRAKGGDTNYSNVSNTRTSIIVGAINAKTDLGLLQVGGKPFSSPGASILVSAPGSNVSSTSRLVQNSNGSTFGANETVAQGTSFATPIVSGIVALMLEANPALGYRDVQQILAISARKVDDASTTWQTNGSKTWNGGGMHASHDYGYGEVDARAAVRLAETWTTQQTWGNEFYLLQPSASGVLNMAIADGAPNGIRHTLAVNNTSIRVEHVEVRLNITHARPGDLIVKLISPSGTESILMNRPGKAPGSDASDRGDASFNGSSTLDYVFDTALLRGESANGNWTLQVIDTATGDVGTLNSWSMDVYGAAFPAGDDQYVYTNEFAQLAGAAGRNVLNDTNGGQDTINAAAISSASRIDLSAGTATLAGANLTIQNPGVIENLIGGEFNDTLIGNAANNTLIGGRGNDSLSGGDGTDAFFGGLGGDTMTGGNGGDLFVIEKDPGATDVITDFAVEVDKLVVSGFAVDTWSSLQLTAQGADTKIDFGNGQTVLLKGVQPSSLGPGSFLTVPEGFTAREYLAANRPAFGADGPTSGTLPDDDITVWGGAGDDSIYGGARNDVLHGSAGSDTLVGDTTTDAPVGGNDVIFGDAGDDILRGGAGDDQLIGGSGFDLINGDAGNDLIQLEGDEALDKHAQAGAQLLGDATLTGSALVFAQVIGSGGSDRFVLKEDLSANASLGLLKNLIADFNVADTAERIDLTLIRAVRTFGELNFSTVTYNGEQYLRVWLGRPAVGTQYLTLKGVTATQLSAANFIFSDADALPAMSKVLVTGTGADDSLVGDAGGNTLDGGVGADTMEGRTGDDTYVVDNVGDVVKEVAGGGYDVVKSSVSHVLGDEVEDLTLTGTASIDGTGNANANRLIGNAGNNVLDGGAGTDVMRGGAGNDTYIVDDASDTIMELENEGMDSVKSSVSYTLAAGLENLTLTGTLDAGGTGNDLNNQLIGNAGNNHLFGWAGNDTLDGQLGSDVMVGGIGDDTYVVDSRYDSVIERANEGSDTVVSSVDYSIADKPDIENVALTGERAIVATGNAGNNRLLGNGADNLIDAGAGDDYLDGGSGADTMIGGSGNDSYIVDNVNDAVTELANGGTDTVNSSVKYTLADKGDVENLNLTGSGDVWGLGNNADNVITGNSGRNLLIGDGGADIIAGGAGDDILVGAGTGTNYESISKSFMDRMWLVLTGGYPGLLSDGTYGFAVNATGGPGKNTLYGGDGNDYLYAGNDGDTLNGDAGNDKLYGGIGQDNLYGQIGNDVIDGGSGDDRLFGGDGADQLNAGNGKDFLDGGAGDDVLIAYGLEGNDILLGGVGNDRLASDSGFLDGGDGDDTLTGGVANDVLVGGTGNDRLDGGYGNDIILLEGDDGYVNRSTRAAGVGARIGGAGADTFLMTPTGGGRKTLGLSGNADFFVSNMIYDFDVAVDKIDLSQISWLSDFSQLKFSVIDGGGWPSPTADTDMDYTQIEAELDGVRIVVSLYKVMPSSLTAENFIFKGAANATPPSFVPNGIDVANGVRWDAGNWRTVTAATASEGSDVIYGDDRQDETINGLAGDDQIYGQGGNDTLVGGDGNDVLDGGAGADVLRGGAGGDTYIVDSSSDSVVENVGEGIDTVQASLSYSLGANVENLTLTGVGALEGVGNSLNNTLVGNDGANVLDGGDGNDVLNGGSGADYLKGGAGADSLYGESSRFVYGMSGDDVLDGGAGNDLLDGGEGSNTYLFGKGDGQDIIRKALAWSSGTNTLQFKAGVTPSDIEVTQSGWSLVLSIAGTADKITVENFLYQNEIPSTQNPLQQIKFADGVVWDLQTIKEKMFAGTSGVDFITGTILADTIFGQAGNDSLNGLAGDDTLDGGLGNDDLNGGVGKNVYLFGKGDGQDTLNSYSDSAVGKLNTLKFKQGVAPSEIVVSQSDNHIILSIAGTQDKVTVRDFLYQGSTANAYNPLQMVVFADGTAWDLDAIRNKVFAGTANADKITGSTGADVISGQAGDDSLSGGDGDDLLDGGAGKDTLAGGAGNNTYLFGKGDGEDSLSSFLVNTTGMLNTLKFKEGVAPSEIVLKQFGSALIFSIAGTADKITVQDFMAGGSVTNSYNPIQQVQFFDGTIWNLDAIKSRLFAGTAGDDTISGTNGADAIYGQNGIDSLSGRDGDDLLDGGAGNDTIFGEAGNDTMNGGVGNDFLSGGVGDDIFDGGAGNDNQYGGTGNDTYIFSRGSGQDSVIEEDATLNNVDVAKFGADISADQLWFRRNQGSLEVSIIGSGDVLSIYNWFSGNGSHVEQFKTSDGKTLLDSQVQNLVDAMASFSPPAAGQTTLPANYQSSLNTVIAANWH</sequence>
<dbReference type="Pfam" id="PF01483">
    <property type="entry name" value="P_proprotein"/>
    <property type="match status" value="1"/>
</dbReference>
<dbReference type="InterPro" id="IPR036852">
    <property type="entry name" value="Peptidase_S8/S53_dom_sf"/>
</dbReference>
<dbReference type="InterPro" id="IPR001343">
    <property type="entry name" value="Hemolysn_Ca-bd"/>
</dbReference>
<dbReference type="PRINTS" id="PR00313">
    <property type="entry name" value="CABNDNGRPT"/>
</dbReference>
<evidence type="ECO:0000256" key="2">
    <source>
        <dbReference type="ARBA" id="ARBA00004613"/>
    </source>
</evidence>
<evidence type="ECO:0000256" key="5">
    <source>
        <dbReference type="ARBA" id="ARBA00022670"/>
    </source>
</evidence>
<dbReference type="Gene3D" id="2.60.40.3440">
    <property type="match status" value="1"/>
</dbReference>
<dbReference type="GO" id="GO:0005509">
    <property type="term" value="F:calcium ion binding"/>
    <property type="evidence" value="ECO:0007669"/>
    <property type="project" value="InterPro"/>
</dbReference>
<keyword evidence="8" id="KW-0720">Serine protease</keyword>
<dbReference type="Pfam" id="PF00082">
    <property type="entry name" value="Peptidase_S8"/>
    <property type="match status" value="1"/>
</dbReference>
<comment type="caution">
    <text evidence="15">The sequence shown here is derived from an EMBL/GenBank/DDBJ whole genome shotgun (WGS) entry which is preliminary data.</text>
</comment>
<feature type="domain" description="P/Homo B" evidence="14">
    <location>
        <begin position="1464"/>
        <end position="1600"/>
    </location>
</feature>
<dbReference type="InterPro" id="IPR050557">
    <property type="entry name" value="RTX_toxin/Mannuronan_C5-epim"/>
</dbReference>
<evidence type="ECO:0000256" key="9">
    <source>
        <dbReference type="ARBA" id="ARBA00022837"/>
    </source>
</evidence>
<dbReference type="GO" id="GO:0006508">
    <property type="term" value="P:proteolysis"/>
    <property type="evidence" value="ECO:0007669"/>
    <property type="project" value="UniProtKB-KW"/>
</dbReference>
<dbReference type="PANTHER" id="PTHR38340">
    <property type="entry name" value="S-LAYER PROTEIN"/>
    <property type="match status" value="1"/>
</dbReference>
<dbReference type="PROSITE" id="PS51892">
    <property type="entry name" value="SUBTILASE"/>
    <property type="match status" value="1"/>
</dbReference>
<evidence type="ECO:0000313" key="16">
    <source>
        <dbReference type="Proteomes" id="UP000281118"/>
    </source>
</evidence>
<dbReference type="SUPFAM" id="SSF52743">
    <property type="entry name" value="Subtilisin-like"/>
    <property type="match status" value="1"/>
</dbReference>
<dbReference type="Pfam" id="PF00353">
    <property type="entry name" value="HemolysinCabind"/>
    <property type="match status" value="22"/>
</dbReference>
<dbReference type="PANTHER" id="PTHR38340:SF1">
    <property type="entry name" value="S-LAYER PROTEIN"/>
    <property type="match status" value="1"/>
</dbReference>
<dbReference type="Proteomes" id="UP000281118">
    <property type="component" value="Unassembled WGS sequence"/>
</dbReference>
<dbReference type="InterPro" id="IPR018511">
    <property type="entry name" value="Hemolysin-typ_Ca-bd_CS"/>
</dbReference>
<comment type="similarity">
    <text evidence="12">Belongs to the peptidase S8 family.</text>
</comment>
<keyword evidence="6" id="KW-0677">Repeat</keyword>
<evidence type="ECO:0000256" key="7">
    <source>
        <dbReference type="ARBA" id="ARBA00022801"/>
    </source>
</evidence>
<dbReference type="InterPro" id="IPR010566">
    <property type="entry name" value="Haemolys_ca-bd"/>
</dbReference>
<dbReference type="InterPro" id="IPR002884">
    <property type="entry name" value="P_dom"/>
</dbReference>
<keyword evidence="11" id="KW-0472">Membrane</keyword>
<evidence type="ECO:0000256" key="12">
    <source>
        <dbReference type="PROSITE-ProRule" id="PRU01240"/>
    </source>
</evidence>
<dbReference type="PROSITE" id="PS00330">
    <property type="entry name" value="HEMOLYSIN_CALCIUM"/>
    <property type="match status" value="16"/>
</dbReference>
<dbReference type="OrthoDB" id="8607307at2"/>
<evidence type="ECO:0000256" key="10">
    <source>
        <dbReference type="ARBA" id="ARBA00023026"/>
    </source>
</evidence>
<dbReference type="Pfam" id="PF17892">
    <property type="entry name" value="Cadherin_5"/>
    <property type="match status" value="1"/>
</dbReference>
<dbReference type="Pfam" id="PF06594">
    <property type="entry name" value="HCBP_related"/>
    <property type="match status" value="4"/>
</dbReference>
<dbReference type="EMBL" id="RXFT01000027">
    <property type="protein sequence ID" value="RUR71925.1"/>
    <property type="molecule type" value="Genomic_DNA"/>
</dbReference>
<keyword evidence="7" id="KW-0378">Hydrolase</keyword>
<proteinExistence type="inferred from homology"/>
<comment type="caution">
    <text evidence="12">Lacks conserved residue(s) required for the propagation of feature annotation.</text>
</comment>
<evidence type="ECO:0000256" key="4">
    <source>
        <dbReference type="ARBA" id="ARBA00022656"/>
    </source>
</evidence>
<dbReference type="InterPro" id="IPR000209">
    <property type="entry name" value="Peptidase_S8/S53_dom"/>
</dbReference>
<organism evidence="15 16">
    <name type="scientific">Variovorax guangxiensis</name>
    <dbReference type="NCBI Taxonomy" id="1775474"/>
    <lineage>
        <taxon>Bacteria</taxon>
        <taxon>Pseudomonadati</taxon>
        <taxon>Pseudomonadota</taxon>
        <taxon>Betaproteobacteria</taxon>
        <taxon>Burkholderiales</taxon>
        <taxon>Comamonadaceae</taxon>
        <taxon>Variovorax</taxon>
    </lineage>
</organism>
<dbReference type="PROSITE" id="PS00138">
    <property type="entry name" value="SUBTILASE_SER"/>
    <property type="match status" value="1"/>
</dbReference>
<comment type="subcellular location">
    <subcellularLocation>
        <location evidence="1">Membrane</location>
    </subcellularLocation>
    <subcellularLocation>
        <location evidence="2">Secreted</location>
    </subcellularLocation>
</comment>
<keyword evidence="3" id="KW-0964">Secreted</keyword>
<evidence type="ECO:0000256" key="1">
    <source>
        <dbReference type="ARBA" id="ARBA00004370"/>
    </source>
</evidence>
<dbReference type="Gene3D" id="2.150.10.10">
    <property type="entry name" value="Serralysin-like metalloprotease, C-terminal"/>
    <property type="match status" value="17"/>
</dbReference>
<dbReference type="InterPro" id="IPR003995">
    <property type="entry name" value="RTX_toxin_determinant-A"/>
</dbReference>
<dbReference type="InterPro" id="IPR011049">
    <property type="entry name" value="Serralysin-like_metalloprot_C"/>
</dbReference>
<dbReference type="InterPro" id="IPR008979">
    <property type="entry name" value="Galactose-bd-like_sf"/>
</dbReference>
<dbReference type="GO" id="GO:0004252">
    <property type="term" value="F:serine-type endopeptidase activity"/>
    <property type="evidence" value="ECO:0007669"/>
    <property type="project" value="InterPro"/>
</dbReference>
<evidence type="ECO:0000256" key="13">
    <source>
        <dbReference type="SAM" id="MobiDB-lite"/>
    </source>
</evidence>
<dbReference type="GO" id="GO:0016020">
    <property type="term" value="C:membrane"/>
    <property type="evidence" value="ECO:0007669"/>
    <property type="project" value="UniProtKB-SubCell"/>
</dbReference>
<dbReference type="RefSeq" id="WP_126025980.1">
    <property type="nucleotide sequence ID" value="NZ_RXFT01000027.1"/>
</dbReference>
<dbReference type="InterPro" id="IPR023828">
    <property type="entry name" value="Peptidase_S8_Ser-AS"/>
</dbReference>
<keyword evidence="9" id="KW-0106">Calcium</keyword>
<evidence type="ECO:0000256" key="6">
    <source>
        <dbReference type="ARBA" id="ARBA00022737"/>
    </source>
</evidence>
<dbReference type="PRINTS" id="PR01488">
    <property type="entry name" value="RTXTOXINA"/>
</dbReference>
<name>A0A433MVJ9_9BURK</name>
<dbReference type="PROSITE" id="PS51829">
    <property type="entry name" value="P_HOMO_B"/>
    <property type="match status" value="1"/>
</dbReference>
<dbReference type="GO" id="GO:0005576">
    <property type="term" value="C:extracellular region"/>
    <property type="evidence" value="ECO:0007669"/>
    <property type="project" value="UniProtKB-SubCell"/>
</dbReference>
<dbReference type="Gene3D" id="2.60.120.260">
    <property type="entry name" value="Galactose-binding domain-like"/>
    <property type="match status" value="1"/>
</dbReference>
<dbReference type="InterPro" id="IPR041690">
    <property type="entry name" value="Cadherin_5"/>
</dbReference>
<dbReference type="GO" id="GO:0090729">
    <property type="term" value="F:toxin activity"/>
    <property type="evidence" value="ECO:0007669"/>
    <property type="project" value="UniProtKB-KW"/>
</dbReference>
<dbReference type="SUPFAM" id="SSF51120">
    <property type="entry name" value="beta-Roll"/>
    <property type="match status" value="14"/>
</dbReference>
<reference evidence="15 16" key="1">
    <citation type="submission" date="2018-12" db="EMBL/GenBank/DDBJ databases">
        <title>The genome sequences of Variovorax guangxiensis DSM 27352.</title>
        <authorList>
            <person name="Gao J."/>
            <person name="Sun J."/>
        </authorList>
    </citation>
    <scope>NUCLEOTIDE SEQUENCE [LARGE SCALE GENOMIC DNA]</scope>
    <source>
        <strain evidence="15 16">DSM 27352</strain>
    </source>
</reference>
<keyword evidence="4" id="KW-0800">Toxin</keyword>
<evidence type="ECO:0000256" key="8">
    <source>
        <dbReference type="ARBA" id="ARBA00022825"/>
    </source>
</evidence>
<evidence type="ECO:0000259" key="14">
    <source>
        <dbReference type="PROSITE" id="PS51829"/>
    </source>
</evidence>
<evidence type="ECO:0000256" key="11">
    <source>
        <dbReference type="ARBA" id="ARBA00023136"/>
    </source>
</evidence>
<evidence type="ECO:0000313" key="15">
    <source>
        <dbReference type="EMBL" id="RUR71925.1"/>
    </source>
</evidence>
<keyword evidence="10" id="KW-0843">Virulence</keyword>
<dbReference type="Gene3D" id="3.40.50.200">
    <property type="entry name" value="Peptidase S8/S53 domain"/>
    <property type="match status" value="1"/>
</dbReference>
<evidence type="ECO:0000256" key="3">
    <source>
        <dbReference type="ARBA" id="ARBA00022525"/>
    </source>
</evidence>